<accession>A0A1Y5MK32</accession>
<dbReference type="EMBL" id="NDYN01000010">
    <property type="protein sequence ID" value="OUT06875.1"/>
    <property type="molecule type" value="Genomic_DNA"/>
</dbReference>
<name>A0A1Y5MK32_9BACT</name>
<sequence>MRLAISVSKSVEHRSDERSPENFLNSLEEVKQYTQDYDVAFFTNVRGHKCEKGTKPMTFKEAYAHALQLVNEGYDRRDVFISAILNKTATVEDIDF</sequence>
<protein>
    <submittedName>
        <fullName evidence="3">Uncharacterized protein</fullName>
    </submittedName>
</protein>
<proteinExistence type="predicted"/>
<comment type="caution">
    <text evidence="3">The sequence shown here is derived from an EMBL/GenBank/DDBJ whole genome shotgun (WGS) entry which is preliminary data.</text>
</comment>
<evidence type="ECO:0000313" key="2">
    <source>
        <dbReference type="EMBL" id="OUT06875.1"/>
    </source>
</evidence>
<dbReference type="AlphaFoldDB" id="A0A1Y5MK32"/>
<dbReference type="Proteomes" id="UP000196317">
    <property type="component" value="Unassembled WGS sequence"/>
</dbReference>
<evidence type="ECO:0000256" key="1">
    <source>
        <dbReference type="SAM" id="MobiDB-lite"/>
    </source>
</evidence>
<dbReference type="RefSeq" id="WP_087582458.1">
    <property type="nucleotide sequence ID" value="NZ_NDYN01000001.1"/>
</dbReference>
<feature type="compositionally biased region" description="Basic and acidic residues" evidence="1">
    <location>
        <begin position="10"/>
        <end position="20"/>
    </location>
</feature>
<feature type="region of interest" description="Disordered" evidence="1">
    <location>
        <begin position="1"/>
        <end position="20"/>
    </location>
</feature>
<organism evidence="3 4">
    <name type="scientific">Campylobacter concisus</name>
    <dbReference type="NCBI Taxonomy" id="199"/>
    <lineage>
        <taxon>Bacteria</taxon>
        <taxon>Pseudomonadati</taxon>
        <taxon>Campylobacterota</taxon>
        <taxon>Epsilonproteobacteria</taxon>
        <taxon>Campylobacterales</taxon>
        <taxon>Campylobacteraceae</taxon>
        <taxon>Campylobacter</taxon>
    </lineage>
</organism>
<evidence type="ECO:0000313" key="4">
    <source>
        <dbReference type="Proteomes" id="UP000196317"/>
    </source>
</evidence>
<gene>
    <name evidence="3" type="ORF">B9N65_01070</name>
    <name evidence="2" type="ORF">B9N65_09855</name>
</gene>
<evidence type="ECO:0000313" key="3">
    <source>
        <dbReference type="EMBL" id="OUT08961.1"/>
    </source>
</evidence>
<dbReference type="EMBL" id="NDYN01000001">
    <property type="protein sequence ID" value="OUT08961.1"/>
    <property type="molecule type" value="Genomic_DNA"/>
</dbReference>
<reference evidence="3 4" key="1">
    <citation type="submission" date="2017-04" db="EMBL/GenBank/DDBJ databases">
        <title>Complete genome of Campylobacter concisus ATCC 33237T and draft genomes for an additional eight well characterized C. concisus strains.</title>
        <authorList>
            <person name="Cornelius A.J."/>
            <person name="Miller W.G."/>
            <person name="Lastovica A.J."/>
            <person name="On S.L."/>
            <person name="French N.P."/>
            <person name="Vandenberg O."/>
            <person name="Biggs P.J."/>
        </authorList>
    </citation>
    <scope>NUCLEOTIDE SEQUENCE [LARGE SCALE GENOMIC DNA]</scope>
    <source>
        <strain evidence="3 4">CCUG 19995</strain>
    </source>
</reference>